<gene>
    <name evidence="2" type="ORF">GSLYS_00007787001</name>
</gene>
<name>A0AAV2HIW5_LYMST</name>
<dbReference type="EMBL" id="CAXITT010000153">
    <property type="protein sequence ID" value="CAL1533827.1"/>
    <property type="molecule type" value="Genomic_DNA"/>
</dbReference>
<evidence type="ECO:0000313" key="2">
    <source>
        <dbReference type="EMBL" id="CAL1533827.1"/>
    </source>
</evidence>
<keyword evidence="3" id="KW-1185">Reference proteome</keyword>
<protein>
    <recommendedName>
        <fullName evidence="1">Cyclic nucleotide-binding domain-containing protein</fullName>
    </recommendedName>
</protein>
<feature type="non-terminal residue" evidence="2">
    <location>
        <position position="124"/>
    </location>
</feature>
<dbReference type="Proteomes" id="UP001497497">
    <property type="component" value="Unassembled WGS sequence"/>
</dbReference>
<evidence type="ECO:0000313" key="3">
    <source>
        <dbReference type="Proteomes" id="UP001497497"/>
    </source>
</evidence>
<dbReference type="PANTHER" id="PTHR23011:SF41">
    <property type="entry name" value="CYCLIC NUCLEOTIDE-BINDING DOMAIN-CONTAINING PROTEIN"/>
    <property type="match status" value="1"/>
</dbReference>
<dbReference type="SUPFAM" id="SSF51206">
    <property type="entry name" value="cAMP-binding domain-like"/>
    <property type="match status" value="1"/>
</dbReference>
<evidence type="ECO:0000259" key="1">
    <source>
        <dbReference type="PROSITE" id="PS50042"/>
    </source>
</evidence>
<dbReference type="PANTHER" id="PTHR23011">
    <property type="entry name" value="CYCLIC NUCLEOTIDE-BINDING DOMAIN CONTAINING PROTEIN"/>
    <property type="match status" value="1"/>
</dbReference>
<organism evidence="2 3">
    <name type="scientific">Lymnaea stagnalis</name>
    <name type="common">Great pond snail</name>
    <name type="synonym">Helix stagnalis</name>
    <dbReference type="NCBI Taxonomy" id="6523"/>
    <lineage>
        <taxon>Eukaryota</taxon>
        <taxon>Metazoa</taxon>
        <taxon>Spiralia</taxon>
        <taxon>Lophotrochozoa</taxon>
        <taxon>Mollusca</taxon>
        <taxon>Gastropoda</taxon>
        <taxon>Heterobranchia</taxon>
        <taxon>Euthyneura</taxon>
        <taxon>Panpulmonata</taxon>
        <taxon>Hygrophila</taxon>
        <taxon>Lymnaeoidea</taxon>
        <taxon>Lymnaeidae</taxon>
        <taxon>Lymnaea</taxon>
    </lineage>
</organism>
<dbReference type="Pfam" id="PF00027">
    <property type="entry name" value="cNMP_binding"/>
    <property type="match status" value="1"/>
</dbReference>
<dbReference type="PROSITE" id="PS50042">
    <property type="entry name" value="CNMP_BINDING_3"/>
    <property type="match status" value="1"/>
</dbReference>
<accession>A0AAV2HIW5</accession>
<dbReference type="InterPro" id="IPR014710">
    <property type="entry name" value="RmlC-like_jellyroll"/>
</dbReference>
<feature type="domain" description="Cyclic nucleotide-binding" evidence="1">
    <location>
        <begin position="57"/>
        <end position="124"/>
    </location>
</feature>
<proteinExistence type="predicted"/>
<reference evidence="2 3" key="1">
    <citation type="submission" date="2024-04" db="EMBL/GenBank/DDBJ databases">
        <authorList>
            <consortium name="Genoscope - CEA"/>
            <person name="William W."/>
        </authorList>
    </citation>
    <scope>NUCLEOTIDE SEQUENCE [LARGE SCALE GENOMIC DNA]</scope>
</reference>
<comment type="caution">
    <text evidence="2">The sequence shown here is derived from an EMBL/GenBank/DDBJ whole genome shotgun (WGS) entry which is preliminary data.</text>
</comment>
<dbReference type="InterPro" id="IPR018490">
    <property type="entry name" value="cNMP-bd_dom_sf"/>
</dbReference>
<sequence length="124" mass="14068">MKVKAMSFRSTSSARSEGRSKMKNFVSKWYSGLLKRPNDRSAEQVLLAHSHLKDLNIFDKFHTSLLQQICCYAHYDKLDENTIVIRQGEHGANWYIVLSGSLTVFISENNKAKPLCTLVPGSSF</sequence>
<dbReference type="AlphaFoldDB" id="A0AAV2HIW5"/>
<dbReference type="Gene3D" id="2.60.120.10">
    <property type="entry name" value="Jelly Rolls"/>
    <property type="match status" value="1"/>
</dbReference>
<dbReference type="CDD" id="cd00038">
    <property type="entry name" value="CAP_ED"/>
    <property type="match status" value="1"/>
</dbReference>
<dbReference type="InterPro" id="IPR000595">
    <property type="entry name" value="cNMP-bd_dom"/>
</dbReference>